<proteinExistence type="predicted"/>
<protein>
    <submittedName>
        <fullName evidence="1">Uncharacterized protein MANES_18G082900</fullName>
    </submittedName>
</protein>
<dbReference type="SUPFAM" id="SSF56112">
    <property type="entry name" value="Protein kinase-like (PK-like)"/>
    <property type="match status" value="1"/>
</dbReference>
<dbReference type="InterPro" id="IPR011009">
    <property type="entry name" value="Kinase-like_dom_sf"/>
</dbReference>
<sequence>MYGKVNEKIDVFAFGVVLLELLSGRKPISNDQPKGQESLVMWAKPLLNGGKISKLLDPSLGDNYDHDQLERMVLAATLCVRHAPRARPQISLVSPFSISFFPNFMISMCCVVLHKMVGTKGGSKVKTGFICKASWIMSGKDGLNGIDQSEGKVTSYK</sequence>
<dbReference type="AlphaFoldDB" id="A0A2P2L371"/>
<evidence type="ECO:0000313" key="1">
    <source>
        <dbReference type="EMBL" id="MBX12413.1"/>
    </source>
</evidence>
<accession>A0A2P2L371</accession>
<dbReference type="Gene3D" id="1.10.510.10">
    <property type="entry name" value="Transferase(Phosphotransferase) domain 1"/>
    <property type="match status" value="1"/>
</dbReference>
<dbReference type="PANTHER" id="PTHR47987:SF2">
    <property type="entry name" value="PROTEIN KINASE DOMAIN-CONTAINING PROTEIN"/>
    <property type="match status" value="1"/>
</dbReference>
<organism evidence="1">
    <name type="scientific">Rhizophora mucronata</name>
    <name type="common">Asiatic mangrove</name>
    <dbReference type="NCBI Taxonomy" id="61149"/>
    <lineage>
        <taxon>Eukaryota</taxon>
        <taxon>Viridiplantae</taxon>
        <taxon>Streptophyta</taxon>
        <taxon>Embryophyta</taxon>
        <taxon>Tracheophyta</taxon>
        <taxon>Spermatophyta</taxon>
        <taxon>Magnoliopsida</taxon>
        <taxon>eudicotyledons</taxon>
        <taxon>Gunneridae</taxon>
        <taxon>Pentapetalae</taxon>
        <taxon>rosids</taxon>
        <taxon>fabids</taxon>
        <taxon>Malpighiales</taxon>
        <taxon>Rhizophoraceae</taxon>
        <taxon>Rhizophora</taxon>
    </lineage>
</organism>
<dbReference type="InterPro" id="IPR046958">
    <property type="entry name" value="RBK1/2/STUNTED"/>
</dbReference>
<dbReference type="PANTHER" id="PTHR47987">
    <property type="entry name" value="OS08G0249100 PROTEIN"/>
    <property type="match status" value="1"/>
</dbReference>
<reference evidence="1" key="1">
    <citation type="submission" date="2018-02" db="EMBL/GenBank/DDBJ databases">
        <title>Rhizophora mucronata_Transcriptome.</title>
        <authorList>
            <person name="Meera S.P."/>
            <person name="Sreeshan A."/>
            <person name="Augustine A."/>
        </authorList>
    </citation>
    <scope>NUCLEOTIDE SEQUENCE</scope>
    <source>
        <tissue evidence="1">Leaf</tissue>
    </source>
</reference>
<dbReference type="EMBL" id="GGEC01031929">
    <property type="protein sequence ID" value="MBX12413.1"/>
    <property type="molecule type" value="Transcribed_RNA"/>
</dbReference>
<name>A0A2P2L371_RHIMU</name>